<comment type="caution">
    <text evidence="1">The sequence shown here is derived from an EMBL/GenBank/DDBJ whole genome shotgun (WGS) entry which is preliminary data.</text>
</comment>
<name>A0AA36N9M2_9DINO</name>
<dbReference type="EMBL" id="CAUJNA010003157">
    <property type="protein sequence ID" value="CAJ1395451.1"/>
    <property type="molecule type" value="Genomic_DNA"/>
</dbReference>
<dbReference type="AlphaFoldDB" id="A0AA36N9M2"/>
<reference evidence="1" key="1">
    <citation type="submission" date="2023-08" db="EMBL/GenBank/DDBJ databases">
        <authorList>
            <person name="Chen Y."/>
            <person name="Shah S."/>
            <person name="Dougan E. K."/>
            <person name="Thang M."/>
            <person name="Chan C."/>
        </authorList>
    </citation>
    <scope>NUCLEOTIDE SEQUENCE</scope>
</reference>
<accession>A0AA36N9M2</accession>
<evidence type="ECO:0000313" key="1">
    <source>
        <dbReference type="EMBL" id="CAJ1395451.1"/>
    </source>
</evidence>
<keyword evidence="2" id="KW-1185">Reference proteome</keyword>
<protein>
    <submittedName>
        <fullName evidence="1">Uncharacterized protein</fullName>
    </submittedName>
</protein>
<dbReference type="Proteomes" id="UP001178507">
    <property type="component" value="Unassembled WGS sequence"/>
</dbReference>
<organism evidence="1 2">
    <name type="scientific">Effrenium voratum</name>
    <dbReference type="NCBI Taxonomy" id="2562239"/>
    <lineage>
        <taxon>Eukaryota</taxon>
        <taxon>Sar</taxon>
        <taxon>Alveolata</taxon>
        <taxon>Dinophyceae</taxon>
        <taxon>Suessiales</taxon>
        <taxon>Symbiodiniaceae</taxon>
        <taxon>Effrenium</taxon>
    </lineage>
</organism>
<gene>
    <name evidence="1" type="ORF">EVOR1521_LOCUS19881</name>
</gene>
<proteinExistence type="predicted"/>
<sequence length="110" mass="12467">MLQGKMVCGLFAWLRFKTGQWRPTWLEQFFWGRRKHGHAAHRQGACSSQSCGESPRALGQRVPLGDQQAWVQELTAKLFAEVWFLSTGHLQPQSYAMSVFATPTERGSLS</sequence>
<evidence type="ECO:0000313" key="2">
    <source>
        <dbReference type="Proteomes" id="UP001178507"/>
    </source>
</evidence>